<evidence type="ECO:0000313" key="10">
    <source>
        <dbReference type="Proteomes" id="UP000248724"/>
    </source>
</evidence>
<dbReference type="Pfam" id="PF13167">
    <property type="entry name" value="GTP-bdg_N"/>
    <property type="match status" value="1"/>
</dbReference>
<dbReference type="PANTHER" id="PTHR10229">
    <property type="entry name" value="GTP-BINDING PROTEIN HFLX"/>
    <property type="match status" value="1"/>
</dbReference>
<feature type="binding site" evidence="6">
    <location>
        <begin position="267"/>
        <end position="270"/>
    </location>
    <ligand>
        <name>GTP</name>
        <dbReference type="ChEBI" id="CHEBI:37565"/>
    </ligand>
</feature>
<sequence>MARQRGAASAPVLGTALTRVLIAGSFQRSSRREQTEIELDELEELARTLGTTVVERAAVPLREVHPGTFFGSGTVEALGARIEELRSPAALVNDQLSPRQQRNLQETWGVPVLDRTDVILAIFGRRARSAEGRVQVEMAQLAHQLSRLAGGWAHLERQRGRVGTGGMRGGMGEKQIEVDRRLINQKLRRLRQRLKEIQRQRTTRRTARTAVPLASCALVGYTNAGKSTLLNRLTNSTVLADNLLFATLDPTSRLLGLSSGRRVIVTDTVGFIQSLPHELVEAFSATLEEVREAHLLTVVVDASHPDAEAQLETVLETLDEMGCNQPAILAVNKIDRLDSAEANEVAQRLGAIAGMEPVLISAAKGTGLRDLRTAIDELVAHVVPDTRANRPIIAAHAVEEPVPELDETPVRAARRAAS</sequence>
<dbReference type="GO" id="GO:0043022">
    <property type="term" value="F:ribosome binding"/>
    <property type="evidence" value="ECO:0007669"/>
    <property type="project" value="TreeGrafter"/>
</dbReference>
<dbReference type="EMBL" id="QHBU01000256">
    <property type="protein sequence ID" value="PZR78508.1"/>
    <property type="molecule type" value="Genomic_DNA"/>
</dbReference>
<dbReference type="GO" id="GO:0003924">
    <property type="term" value="F:GTPase activity"/>
    <property type="evidence" value="ECO:0007669"/>
    <property type="project" value="UniProtKB-UniRule"/>
</dbReference>
<feature type="binding site" evidence="7">
    <location>
        <position position="247"/>
    </location>
    <ligand>
        <name>Mg(2+)</name>
        <dbReference type="ChEBI" id="CHEBI:18420"/>
    </ligand>
</feature>
<dbReference type="SUPFAM" id="SSF52540">
    <property type="entry name" value="P-loop containing nucleoside triphosphate hydrolases"/>
    <property type="match status" value="1"/>
</dbReference>
<comment type="function">
    <text evidence="5">GTPase that associates with the 50S ribosomal subunit and may have a role during protein synthesis or ribosome biogenesis.</text>
</comment>
<feature type="binding site" evidence="6">
    <location>
        <begin position="245"/>
        <end position="249"/>
    </location>
    <ligand>
        <name>GTP</name>
        <dbReference type="ChEBI" id="CHEBI:37565"/>
    </ligand>
</feature>
<accession>A0A2W5ZYY6</accession>
<evidence type="ECO:0000256" key="2">
    <source>
        <dbReference type="ARBA" id="ARBA00022741"/>
    </source>
</evidence>
<dbReference type="InterPro" id="IPR016496">
    <property type="entry name" value="GTPase_HflX"/>
</dbReference>
<dbReference type="Pfam" id="PF16360">
    <property type="entry name" value="GTP-bdg_M"/>
    <property type="match status" value="1"/>
</dbReference>
<dbReference type="Proteomes" id="UP000248724">
    <property type="component" value="Unassembled WGS sequence"/>
</dbReference>
<dbReference type="PANTHER" id="PTHR10229:SF0">
    <property type="entry name" value="GTP-BINDING PROTEIN 6-RELATED"/>
    <property type="match status" value="1"/>
</dbReference>
<dbReference type="PRINTS" id="PR00326">
    <property type="entry name" value="GTP1OBG"/>
</dbReference>
<name>A0A2W5ZYY6_9BACT</name>
<dbReference type="AlphaFoldDB" id="A0A2W5ZYY6"/>
<feature type="binding site" evidence="7">
    <location>
        <position position="227"/>
    </location>
    <ligand>
        <name>Mg(2+)</name>
        <dbReference type="ChEBI" id="CHEBI:18420"/>
    </ligand>
</feature>
<evidence type="ECO:0000256" key="5">
    <source>
        <dbReference type="HAMAP-Rule" id="MF_00900"/>
    </source>
</evidence>
<dbReference type="GO" id="GO:0005737">
    <property type="term" value="C:cytoplasm"/>
    <property type="evidence" value="ECO:0007669"/>
    <property type="project" value="UniProtKB-SubCell"/>
</dbReference>
<comment type="similarity">
    <text evidence="5">Belongs to the TRAFAC class OBG-HflX-like GTPase superfamily. HflX GTPase family.</text>
</comment>
<dbReference type="CDD" id="cd01878">
    <property type="entry name" value="HflX"/>
    <property type="match status" value="1"/>
</dbReference>
<dbReference type="InterPro" id="IPR042108">
    <property type="entry name" value="GTPase_HflX_N_sf"/>
</dbReference>
<dbReference type="InterPro" id="IPR032305">
    <property type="entry name" value="GTP-bd_M"/>
</dbReference>
<dbReference type="GO" id="GO:0046872">
    <property type="term" value="F:metal ion binding"/>
    <property type="evidence" value="ECO:0007669"/>
    <property type="project" value="UniProtKB-KW"/>
</dbReference>
<feature type="binding site" evidence="6">
    <location>
        <begin position="332"/>
        <end position="335"/>
    </location>
    <ligand>
        <name>GTP</name>
        <dbReference type="ChEBI" id="CHEBI:37565"/>
    </ligand>
</feature>
<comment type="subunit">
    <text evidence="5">Monomer. Associates with the 50S ribosomal subunit.</text>
</comment>
<dbReference type="InterPro" id="IPR025121">
    <property type="entry name" value="GTPase_HflX_N"/>
</dbReference>
<protein>
    <recommendedName>
        <fullName evidence="5">GTPase HflX</fullName>
    </recommendedName>
    <alternativeName>
        <fullName evidence="5">GTP-binding protein HflX</fullName>
    </alternativeName>
</protein>
<dbReference type="Pfam" id="PF01926">
    <property type="entry name" value="MMR_HSR1"/>
    <property type="match status" value="1"/>
</dbReference>
<evidence type="ECO:0000256" key="1">
    <source>
        <dbReference type="ARBA" id="ARBA00022723"/>
    </source>
</evidence>
<dbReference type="InterPro" id="IPR006073">
    <property type="entry name" value="GTP-bd"/>
</dbReference>
<organism evidence="9 10">
    <name type="scientific">Candidatus Aeolococcus gillhamiae</name>
    <dbReference type="NCBI Taxonomy" id="3127015"/>
    <lineage>
        <taxon>Bacteria</taxon>
        <taxon>Bacillati</taxon>
        <taxon>Candidatus Dormiibacterota</taxon>
        <taxon>Candidatus Dormibacteria</taxon>
        <taxon>Candidatus Aeolococcales</taxon>
        <taxon>Candidatus Aeolococcaceae</taxon>
        <taxon>Candidatus Aeolococcus</taxon>
    </lineage>
</organism>
<comment type="caution">
    <text evidence="9">The sequence shown here is derived from an EMBL/GenBank/DDBJ whole genome shotgun (WGS) entry which is preliminary data.</text>
</comment>
<dbReference type="InterPro" id="IPR027417">
    <property type="entry name" value="P-loop_NTPase"/>
</dbReference>
<dbReference type="Gene3D" id="6.10.250.2860">
    <property type="match status" value="1"/>
</dbReference>
<dbReference type="InterPro" id="IPR030394">
    <property type="entry name" value="G_HFLX_dom"/>
</dbReference>
<evidence type="ECO:0000256" key="3">
    <source>
        <dbReference type="ARBA" id="ARBA00022842"/>
    </source>
</evidence>
<keyword evidence="4 5" id="KW-0342">GTP-binding</keyword>
<feature type="binding site" evidence="6">
    <location>
        <begin position="220"/>
        <end position="227"/>
    </location>
    <ligand>
        <name>GTP</name>
        <dbReference type="ChEBI" id="CHEBI:37565"/>
    </ligand>
</feature>
<dbReference type="NCBIfam" id="TIGR03156">
    <property type="entry name" value="GTP_HflX"/>
    <property type="match status" value="1"/>
</dbReference>
<evidence type="ECO:0000256" key="7">
    <source>
        <dbReference type="PIRSR" id="PIRSR006809-2"/>
    </source>
</evidence>
<keyword evidence="5" id="KW-0963">Cytoplasm</keyword>
<comment type="cofactor">
    <cofactor evidence="7">
        <name>Mg(2+)</name>
        <dbReference type="ChEBI" id="CHEBI:18420"/>
    </cofactor>
</comment>
<dbReference type="PROSITE" id="PS51705">
    <property type="entry name" value="G_HFLX"/>
    <property type="match status" value="1"/>
</dbReference>
<evidence type="ECO:0000256" key="4">
    <source>
        <dbReference type="ARBA" id="ARBA00023134"/>
    </source>
</evidence>
<evidence type="ECO:0000259" key="8">
    <source>
        <dbReference type="PROSITE" id="PS51705"/>
    </source>
</evidence>
<keyword evidence="1 7" id="KW-0479">Metal-binding</keyword>
<dbReference type="Gene3D" id="3.40.50.300">
    <property type="entry name" value="P-loop containing nucleotide triphosphate hydrolases"/>
    <property type="match status" value="1"/>
</dbReference>
<dbReference type="PIRSF" id="PIRSF006809">
    <property type="entry name" value="GTP-binding_hflX_prd"/>
    <property type="match status" value="1"/>
</dbReference>
<dbReference type="Gene3D" id="3.40.50.11060">
    <property type="entry name" value="GTPase HflX, N-terminal domain"/>
    <property type="match status" value="1"/>
</dbReference>
<reference evidence="9 10" key="1">
    <citation type="journal article" date="2017" name="Nature">
        <title>Atmospheric trace gases support primary production in Antarctic desert surface soil.</title>
        <authorList>
            <person name="Ji M."/>
            <person name="Greening C."/>
            <person name="Vanwonterghem I."/>
            <person name="Carere C.R."/>
            <person name="Bay S.K."/>
            <person name="Steen J.A."/>
            <person name="Montgomery K."/>
            <person name="Lines T."/>
            <person name="Beardall J."/>
            <person name="van Dorst J."/>
            <person name="Snape I."/>
            <person name="Stott M.B."/>
            <person name="Hugenholtz P."/>
            <person name="Ferrari B.C."/>
        </authorList>
    </citation>
    <scope>NUCLEOTIDE SEQUENCE [LARGE SCALE GENOMIC DNA]</scope>
    <source>
        <strain evidence="9">RRmetagenome_bin12</strain>
    </source>
</reference>
<evidence type="ECO:0000313" key="9">
    <source>
        <dbReference type="EMBL" id="PZR78508.1"/>
    </source>
</evidence>
<dbReference type="GO" id="GO:0005525">
    <property type="term" value="F:GTP binding"/>
    <property type="evidence" value="ECO:0007669"/>
    <property type="project" value="UniProtKB-UniRule"/>
</dbReference>
<comment type="subcellular location">
    <subcellularLocation>
        <location evidence="5">Cytoplasm</location>
    </subcellularLocation>
    <text evidence="5">May associate with membranes.</text>
</comment>
<feature type="domain" description="Hflx-type G" evidence="8">
    <location>
        <begin position="214"/>
        <end position="383"/>
    </location>
</feature>
<proteinExistence type="inferred from homology"/>
<dbReference type="HAMAP" id="MF_00900">
    <property type="entry name" value="GTPase_HflX"/>
    <property type="match status" value="1"/>
</dbReference>
<keyword evidence="3 7" id="KW-0460">Magnesium</keyword>
<evidence type="ECO:0000256" key="6">
    <source>
        <dbReference type="PIRSR" id="PIRSR006809-1"/>
    </source>
</evidence>
<gene>
    <name evidence="5 9" type="primary">hflX</name>
    <name evidence="9" type="ORF">DLM65_12695</name>
</gene>
<keyword evidence="2 5" id="KW-0547">Nucleotide-binding</keyword>